<sequence>MIQTLGLRGSRLACLTQQGKLLESQAGRENGLTAILQTVLSAQCGSRRSQMDMASSWEALPAPIGEEAWLRQSLIGTDADPVTDTSKGDAGVTGRREPNARESIKCRDALDTGVMGRVWQRNQVCK</sequence>
<evidence type="ECO:0000256" key="1">
    <source>
        <dbReference type="SAM" id="MobiDB-lite"/>
    </source>
</evidence>
<evidence type="ECO:0000313" key="3">
    <source>
        <dbReference type="Proteomes" id="UP000031443"/>
    </source>
</evidence>
<evidence type="ECO:0000313" key="2">
    <source>
        <dbReference type="EMBL" id="EMP26887.1"/>
    </source>
</evidence>
<reference evidence="3" key="1">
    <citation type="journal article" date="2013" name="Nat. Genet.">
        <title>The draft genomes of soft-shell turtle and green sea turtle yield insights into the development and evolution of the turtle-specific body plan.</title>
        <authorList>
            <person name="Wang Z."/>
            <person name="Pascual-Anaya J."/>
            <person name="Zadissa A."/>
            <person name="Li W."/>
            <person name="Niimura Y."/>
            <person name="Huang Z."/>
            <person name="Li C."/>
            <person name="White S."/>
            <person name="Xiong Z."/>
            <person name="Fang D."/>
            <person name="Wang B."/>
            <person name="Ming Y."/>
            <person name="Chen Y."/>
            <person name="Zheng Y."/>
            <person name="Kuraku S."/>
            <person name="Pignatelli M."/>
            <person name="Herrero J."/>
            <person name="Beal K."/>
            <person name="Nozawa M."/>
            <person name="Li Q."/>
            <person name="Wang J."/>
            <person name="Zhang H."/>
            <person name="Yu L."/>
            <person name="Shigenobu S."/>
            <person name="Wang J."/>
            <person name="Liu J."/>
            <person name="Flicek P."/>
            <person name="Searle S."/>
            <person name="Wang J."/>
            <person name="Kuratani S."/>
            <person name="Yin Y."/>
            <person name="Aken B."/>
            <person name="Zhang G."/>
            <person name="Irie N."/>
        </authorList>
    </citation>
    <scope>NUCLEOTIDE SEQUENCE [LARGE SCALE GENOMIC DNA]</scope>
</reference>
<feature type="region of interest" description="Disordered" evidence="1">
    <location>
        <begin position="75"/>
        <end position="100"/>
    </location>
</feature>
<accession>M7BF89</accession>
<proteinExistence type="predicted"/>
<gene>
    <name evidence="2" type="ORF">UY3_16047</name>
</gene>
<dbReference type="AlphaFoldDB" id="M7BF89"/>
<dbReference type="EMBL" id="KB575444">
    <property type="protein sequence ID" value="EMP26887.1"/>
    <property type="molecule type" value="Genomic_DNA"/>
</dbReference>
<dbReference type="Proteomes" id="UP000031443">
    <property type="component" value="Unassembled WGS sequence"/>
</dbReference>
<protein>
    <submittedName>
        <fullName evidence="2">Uncharacterized protein</fullName>
    </submittedName>
</protein>
<name>M7BF89_CHEMY</name>
<organism evidence="2 3">
    <name type="scientific">Chelonia mydas</name>
    <name type="common">Green sea-turtle</name>
    <name type="synonym">Chelonia agassizi</name>
    <dbReference type="NCBI Taxonomy" id="8469"/>
    <lineage>
        <taxon>Eukaryota</taxon>
        <taxon>Metazoa</taxon>
        <taxon>Chordata</taxon>
        <taxon>Craniata</taxon>
        <taxon>Vertebrata</taxon>
        <taxon>Euteleostomi</taxon>
        <taxon>Archelosauria</taxon>
        <taxon>Testudinata</taxon>
        <taxon>Testudines</taxon>
        <taxon>Cryptodira</taxon>
        <taxon>Durocryptodira</taxon>
        <taxon>Americhelydia</taxon>
        <taxon>Chelonioidea</taxon>
        <taxon>Cheloniidae</taxon>
        <taxon>Chelonia</taxon>
    </lineage>
</organism>
<keyword evidence="3" id="KW-1185">Reference proteome</keyword>